<comment type="caution">
    <text evidence="2">The sequence shown here is derived from an EMBL/GenBank/DDBJ whole genome shotgun (WGS) entry which is preliminary data.</text>
</comment>
<sequence>MSNQNQVAPQQGLMPLLSVARSFKPSLLLDRSYSRDLYNRIGSALTGRAPSPSHPGEVTGVPVGFNASNEQPYLSGQMPTIPDVARTDLDASRYGNDVEEEMIQAAIEASKREAEMGSPNVQNSTPNVSPGNGLPVEKIPEENSDFDRAVSLSLKVLNLSFFFWEVAASLF</sequence>
<dbReference type="OMA" id="FFFWEVA"/>
<protein>
    <submittedName>
        <fullName evidence="2">Putative ubiquitin interacting</fullName>
    </submittedName>
</protein>
<name>A0A2P6SB19_ROSCH</name>
<dbReference type="Gramene" id="PRQ55866">
    <property type="protein sequence ID" value="PRQ55866"/>
    <property type="gene ID" value="RchiOBHm_Chr1g0329331"/>
</dbReference>
<dbReference type="InterPro" id="IPR003903">
    <property type="entry name" value="UIM_dom"/>
</dbReference>
<keyword evidence="3" id="KW-1185">Reference proteome</keyword>
<dbReference type="Proteomes" id="UP000238479">
    <property type="component" value="Chromosome 1"/>
</dbReference>
<organism evidence="2 3">
    <name type="scientific">Rosa chinensis</name>
    <name type="common">China rose</name>
    <dbReference type="NCBI Taxonomy" id="74649"/>
    <lineage>
        <taxon>Eukaryota</taxon>
        <taxon>Viridiplantae</taxon>
        <taxon>Streptophyta</taxon>
        <taxon>Embryophyta</taxon>
        <taxon>Tracheophyta</taxon>
        <taxon>Spermatophyta</taxon>
        <taxon>Magnoliopsida</taxon>
        <taxon>eudicotyledons</taxon>
        <taxon>Gunneridae</taxon>
        <taxon>Pentapetalae</taxon>
        <taxon>rosids</taxon>
        <taxon>fabids</taxon>
        <taxon>Rosales</taxon>
        <taxon>Rosaceae</taxon>
        <taxon>Rosoideae</taxon>
        <taxon>Rosoideae incertae sedis</taxon>
        <taxon>Rosa</taxon>
    </lineage>
</organism>
<evidence type="ECO:0000313" key="3">
    <source>
        <dbReference type="Proteomes" id="UP000238479"/>
    </source>
</evidence>
<evidence type="ECO:0000313" key="2">
    <source>
        <dbReference type="EMBL" id="PRQ55866.1"/>
    </source>
</evidence>
<feature type="compositionally biased region" description="Polar residues" evidence="1">
    <location>
        <begin position="66"/>
        <end position="78"/>
    </location>
</feature>
<evidence type="ECO:0000256" key="1">
    <source>
        <dbReference type="SAM" id="MobiDB-lite"/>
    </source>
</evidence>
<gene>
    <name evidence="2" type="ORF">RchiOBHm_Chr1g0329331</name>
</gene>
<dbReference type="SMART" id="SM00726">
    <property type="entry name" value="UIM"/>
    <property type="match status" value="2"/>
</dbReference>
<accession>A0A2P6SB19</accession>
<proteinExistence type="predicted"/>
<dbReference type="STRING" id="74649.A0A2P6SB19"/>
<dbReference type="AlphaFoldDB" id="A0A2P6SB19"/>
<feature type="region of interest" description="Disordered" evidence="1">
    <location>
        <begin position="45"/>
        <end position="81"/>
    </location>
</feature>
<dbReference type="PROSITE" id="PS50330">
    <property type="entry name" value="UIM"/>
    <property type="match status" value="1"/>
</dbReference>
<dbReference type="EMBL" id="PDCK01000039">
    <property type="protein sequence ID" value="PRQ55866.1"/>
    <property type="molecule type" value="Genomic_DNA"/>
</dbReference>
<reference evidence="2 3" key="1">
    <citation type="journal article" date="2018" name="Nat. Genet.">
        <title>The Rosa genome provides new insights in the design of modern roses.</title>
        <authorList>
            <person name="Bendahmane M."/>
        </authorList>
    </citation>
    <scope>NUCLEOTIDE SEQUENCE [LARGE SCALE GENOMIC DNA]</scope>
    <source>
        <strain evidence="3">cv. Old Blush</strain>
    </source>
</reference>